<evidence type="ECO:0000313" key="2">
    <source>
        <dbReference type="Proteomes" id="UP000176244"/>
    </source>
</evidence>
<dbReference type="OrthoDB" id="323772at2"/>
<dbReference type="Proteomes" id="UP000176244">
    <property type="component" value="Unassembled WGS sequence"/>
</dbReference>
<comment type="caution">
    <text evidence="1">The sequence shown here is derived from an EMBL/GenBank/DDBJ whole genome shotgun (WGS) entry which is preliminary data.</text>
</comment>
<protein>
    <submittedName>
        <fullName evidence="1">Acetoacetate decarboxylase (ADC)</fullName>
    </submittedName>
</protein>
<organism evidence="1 2">
    <name type="scientific">Acetobacterium wieringae</name>
    <dbReference type="NCBI Taxonomy" id="52694"/>
    <lineage>
        <taxon>Bacteria</taxon>
        <taxon>Bacillati</taxon>
        <taxon>Bacillota</taxon>
        <taxon>Clostridia</taxon>
        <taxon>Eubacteriales</taxon>
        <taxon>Eubacteriaceae</taxon>
        <taxon>Acetobacterium</taxon>
    </lineage>
</organism>
<dbReference type="InterPro" id="IPR010451">
    <property type="entry name" value="Acetoacetate_decarboxylase"/>
</dbReference>
<dbReference type="Gene3D" id="2.40.400.10">
    <property type="entry name" value="Acetoacetate decarboxylase-like"/>
    <property type="match status" value="1"/>
</dbReference>
<proteinExistence type="predicted"/>
<dbReference type="Pfam" id="PF06314">
    <property type="entry name" value="ADC"/>
    <property type="match status" value="1"/>
</dbReference>
<dbReference type="PANTHER" id="PTHR40518:SF1">
    <property type="entry name" value="ACETOACETATE DECARBOXYLASE"/>
    <property type="match status" value="1"/>
</dbReference>
<dbReference type="InterPro" id="IPR023375">
    <property type="entry name" value="ADC_dom_sf"/>
</dbReference>
<accession>A0A1F2PI01</accession>
<dbReference type="PANTHER" id="PTHR40518">
    <property type="entry name" value="ACETOACETATE DECARBOXYLASE"/>
    <property type="match status" value="1"/>
</dbReference>
<name>A0A1F2PI01_9FIRM</name>
<dbReference type="STRING" id="52694.ACWI_15360"/>
<evidence type="ECO:0000313" key="1">
    <source>
        <dbReference type="EMBL" id="OFV70950.1"/>
    </source>
</evidence>
<reference evidence="1 2" key="1">
    <citation type="submission" date="2015-09" db="EMBL/GenBank/DDBJ databases">
        <title>Genome sequence of Acetobacterium wieringae DSM 1911.</title>
        <authorList>
            <person name="Poehlein A."/>
            <person name="Bengelsdorf F.R."/>
            <person name="Schiel-Bengelsdorf B."/>
            <person name="Duerre P."/>
            <person name="Daniel R."/>
        </authorList>
    </citation>
    <scope>NUCLEOTIDE SEQUENCE [LARGE SCALE GENOMIC DNA]</scope>
    <source>
        <strain evidence="1 2">DSM 1911</strain>
    </source>
</reference>
<dbReference type="GO" id="GO:0016829">
    <property type="term" value="F:lyase activity"/>
    <property type="evidence" value="ECO:0007669"/>
    <property type="project" value="InterPro"/>
</dbReference>
<dbReference type="EMBL" id="LKEU01000027">
    <property type="protein sequence ID" value="OFV70950.1"/>
    <property type="molecule type" value="Genomic_DNA"/>
</dbReference>
<gene>
    <name evidence="1" type="ORF">ACWI_15360</name>
</gene>
<dbReference type="RefSeq" id="WP_070370854.1">
    <property type="nucleotide sequence ID" value="NZ_LKEU01000027.1"/>
</dbReference>
<sequence>MINYPAPWKLQGYGYILLYRFGTNFANIQAPEFLANKAIPGFGSVMLVNYQTSNCGPYGELLVIPGKYQYGHEKKHTISKIYVSSQASVDNGRINWGIPKELAQFRFEPQSDKIEKVTVTNGNKDESSPIFTASFKTGSVPFPVSTRLLPFPLIQHLDGKAFQTTFSGKGTGRFATMTDLSINENVFPDLSHFKPLVIIKVDPFEITFPVAKINKLTY</sequence>
<dbReference type="AlphaFoldDB" id="A0A1F2PI01"/>
<dbReference type="SUPFAM" id="SSF160104">
    <property type="entry name" value="Acetoacetate decarboxylase-like"/>
    <property type="match status" value="1"/>
</dbReference>